<evidence type="ECO:0008006" key="2">
    <source>
        <dbReference type="Google" id="ProtNLM"/>
    </source>
</evidence>
<proteinExistence type="predicted"/>
<dbReference type="InterPro" id="IPR029063">
    <property type="entry name" value="SAM-dependent_MTases_sf"/>
</dbReference>
<dbReference type="AlphaFoldDB" id="A0A383CVF5"/>
<dbReference type="SUPFAM" id="SSF53335">
    <property type="entry name" value="S-adenosyl-L-methionine-dependent methyltransferases"/>
    <property type="match status" value="1"/>
</dbReference>
<dbReference type="Gene3D" id="3.40.50.150">
    <property type="entry name" value="Vaccinia Virus protein VP39"/>
    <property type="match status" value="1"/>
</dbReference>
<reference evidence="1" key="1">
    <citation type="submission" date="2018-05" db="EMBL/GenBank/DDBJ databases">
        <authorList>
            <person name="Lanie J.A."/>
            <person name="Ng W.-L."/>
            <person name="Kazmierczak K.M."/>
            <person name="Andrzejewski T.M."/>
            <person name="Davidsen T.M."/>
            <person name="Wayne K.J."/>
            <person name="Tettelin H."/>
            <person name="Glass J.I."/>
            <person name="Rusch D."/>
            <person name="Podicherti R."/>
            <person name="Tsui H.-C.T."/>
            <person name="Winkler M.E."/>
        </authorList>
    </citation>
    <scope>NUCLEOTIDE SEQUENCE</scope>
</reference>
<feature type="non-terminal residue" evidence="1">
    <location>
        <position position="191"/>
    </location>
</feature>
<accession>A0A383CVF5</accession>
<organism evidence="1">
    <name type="scientific">marine metagenome</name>
    <dbReference type="NCBI Taxonomy" id="408172"/>
    <lineage>
        <taxon>unclassified sequences</taxon>
        <taxon>metagenomes</taxon>
        <taxon>ecological metagenomes</taxon>
    </lineage>
</organism>
<evidence type="ECO:0000313" key="1">
    <source>
        <dbReference type="EMBL" id="SVE36020.1"/>
    </source>
</evidence>
<gene>
    <name evidence="1" type="ORF">METZ01_LOCUS488874</name>
</gene>
<sequence>MAIQITRDRHGARVKDGQILLSRVLNQPGATDTLFDVLAAAISCLSKGPRMAVLGFGAGGFISPLRAMGCECHIVDVDLWEEGEQLFRELSDDWAGPVEFSCREACSWLKKRRGAYDLVLEDLSEPHPELGACKPWASFEELPEIIHGKLRPDGVALFNLLPWPDTSWKAILSRVSGPWSEASIIEFSDYE</sequence>
<name>A0A383CVF5_9ZZZZ</name>
<dbReference type="EMBL" id="UINC01211917">
    <property type="protein sequence ID" value="SVE36020.1"/>
    <property type="molecule type" value="Genomic_DNA"/>
</dbReference>
<protein>
    <recommendedName>
        <fullName evidence="2">PABS domain-containing protein</fullName>
    </recommendedName>
</protein>